<comment type="subcellular location">
    <subcellularLocation>
        <location evidence="1">Membrane</location>
        <topology evidence="1">Multi-pass membrane protein</topology>
    </subcellularLocation>
</comment>
<reference evidence="8" key="1">
    <citation type="journal article" date="2017" name="Genome Biol.">
        <title>Comparative genomics reveals high biological diversity and specific adaptations in the industrially and medically important fungal genus Aspergillus.</title>
        <authorList>
            <person name="de Vries R.P."/>
            <person name="Riley R."/>
            <person name="Wiebenga A."/>
            <person name="Aguilar-Osorio G."/>
            <person name="Amillis S."/>
            <person name="Uchima C.A."/>
            <person name="Anderluh G."/>
            <person name="Asadollahi M."/>
            <person name="Askin M."/>
            <person name="Barry K."/>
            <person name="Battaglia E."/>
            <person name="Bayram O."/>
            <person name="Benocci T."/>
            <person name="Braus-Stromeyer S.A."/>
            <person name="Caldana C."/>
            <person name="Canovas D."/>
            <person name="Cerqueira G.C."/>
            <person name="Chen F."/>
            <person name="Chen W."/>
            <person name="Choi C."/>
            <person name="Clum A."/>
            <person name="Dos Santos R.A."/>
            <person name="Damasio A.R."/>
            <person name="Diallinas G."/>
            <person name="Emri T."/>
            <person name="Fekete E."/>
            <person name="Flipphi M."/>
            <person name="Freyberg S."/>
            <person name="Gallo A."/>
            <person name="Gournas C."/>
            <person name="Habgood R."/>
            <person name="Hainaut M."/>
            <person name="Harispe M.L."/>
            <person name="Henrissat B."/>
            <person name="Hilden K.S."/>
            <person name="Hope R."/>
            <person name="Hossain A."/>
            <person name="Karabika E."/>
            <person name="Karaffa L."/>
            <person name="Karanyi Z."/>
            <person name="Krasevec N."/>
            <person name="Kuo A."/>
            <person name="Kusch H."/>
            <person name="LaButti K."/>
            <person name="Lagendijk E.L."/>
            <person name="Lapidus A."/>
            <person name="Levasseur A."/>
            <person name="Lindquist E."/>
            <person name="Lipzen A."/>
            <person name="Logrieco A.F."/>
            <person name="MacCabe A."/>
            <person name="Maekelae M.R."/>
            <person name="Malavazi I."/>
            <person name="Melin P."/>
            <person name="Meyer V."/>
            <person name="Mielnichuk N."/>
            <person name="Miskei M."/>
            <person name="Molnar A.P."/>
            <person name="Mule G."/>
            <person name="Ngan C.Y."/>
            <person name="Orejas M."/>
            <person name="Orosz E."/>
            <person name="Ouedraogo J.P."/>
            <person name="Overkamp K.M."/>
            <person name="Park H.-S."/>
            <person name="Perrone G."/>
            <person name="Piumi F."/>
            <person name="Punt P.J."/>
            <person name="Ram A.F."/>
            <person name="Ramon A."/>
            <person name="Rauscher S."/>
            <person name="Record E."/>
            <person name="Riano-Pachon D.M."/>
            <person name="Robert V."/>
            <person name="Roehrig J."/>
            <person name="Ruller R."/>
            <person name="Salamov A."/>
            <person name="Salih N.S."/>
            <person name="Samson R.A."/>
            <person name="Sandor E."/>
            <person name="Sanguinetti M."/>
            <person name="Schuetze T."/>
            <person name="Sepcic K."/>
            <person name="Shelest E."/>
            <person name="Sherlock G."/>
            <person name="Sophianopoulou V."/>
            <person name="Squina F.M."/>
            <person name="Sun H."/>
            <person name="Susca A."/>
            <person name="Todd R.B."/>
            <person name="Tsang A."/>
            <person name="Unkles S.E."/>
            <person name="van de Wiele N."/>
            <person name="van Rossen-Uffink D."/>
            <person name="Oliveira J.V."/>
            <person name="Vesth T.C."/>
            <person name="Visser J."/>
            <person name="Yu J.-H."/>
            <person name="Zhou M."/>
            <person name="Andersen M.R."/>
            <person name="Archer D.B."/>
            <person name="Baker S.E."/>
            <person name="Benoit I."/>
            <person name="Brakhage A.A."/>
            <person name="Braus G.H."/>
            <person name="Fischer R."/>
            <person name="Frisvad J.C."/>
            <person name="Goldman G.H."/>
            <person name="Houbraken J."/>
            <person name="Oakley B."/>
            <person name="Pocsi I."/>
            <person name="Scazzocchio C."/>
            <person name="Seiboth B."/>
            <person name="vanKuyk P.A."/>
            <person name="Wortman J."/>
            <person name="Dyer P.S."/>
            <person name="Grigoriev I.V."/>
        </authorList>
    </citation>
    <scope>NUCLEOTIDE SEQUENCE [LARGE SCALE GENOMIC DNA]</scope>
    <source>
        <strain evidence="8">ATCC 16872 / CBS 172.66 / WB 5094</strain>
    </source>
</reference>
<feature type="transmembrane region" description="Helical" evidence="6">
    <location>
        <begin position="135"/>
        <end position="152"/>
    </location>
</feature>
<feature type="transmembrane region" description="Helical" evidence="6">
    <location>
        <begin position="237"/>
        <end position="254"/>
    </location>
</feature>
<dbReference type="OrthoDB" id="529367at2759"/>
<dbReference type="GO" id="GO:0016020">
    <property type="term" value="C:membrane"/>
    <property type="evidence" value="ECO:0007669"/>
    <property type="project" value="UniProtKB-SubCell"/>
</dbReference>
<dbReference type="AlphaFoldDB" id="A0A1L9WJN2"/>
<dbReference type="OMA" id="HHACPPD"/>
<feature type="transmembrane region" description="Helical" evidence="6">
    <location>
        <begin position="197"/>
        <end position="217"/>
    </location>
</feature>
<dbReference type="PANTHER" id="PTHR20855:SF130">
    <property type="entry name" value="HAEMOLYSIN-III FAMILY PROTEIN"/>
    <property type="match status" value="1"/>
</dbReference>
<dbReference type="Pfam" id="PF03006">
    <property type="entry name" value="HlyIII"/>
    <property type="match status" value="1"/>
</dbReference>
<feature type="binding site" evidence="5">
    <location>
        <position position="89"/>
    </location>
    <ligand>
        <name>Zn(2+)</name>
        <dbReference type="ChEBI" id="CHEBI:29105"/>
    </ligand>
</feature>
<evidence type="ECO:0000313" key="8">
    <source>
        <dbReference type="Proteomes" id="UP000184546"/>
    </source>
</evidence>
<organism evidence="7 8">
    <name type="scientific">Aspergillus aculeatus (strain ATCC 16872 / CBS 172.66 / WB 5094)</name>
    <dbReference type="NCBI Taxonomy" id="690307"/>
    <lineage>
        <taxon>Eukaryota</taxon>
        <taxon>Fungi</taxon>
        <taxon>Dikarya</taxon>
        <taxon>Ascomycota</taxon>
        <taxon>Pezizomycotina</taxon>
        <taxon>Eurotiomycetes</taxon>
        <taxon>Eurotiomycetidae</taxon>
        <taxon>Eurotiales</taxon>
        <taxon>Aspergillaceae</taxon>
        <taxon>Aspergillus</taxon>
        <taxon>Aspergillus subgen. Circumdati</taxon>
    </lineage>
</organism>
<dbReference type="GeneID" id="30973893"/>
<dbReference type="Proteomes" id="UP000184546">
    <property type="component" value="Unassembled WGS sequence"/>
</dbReference>
<keyword evidence="8" id="KW-1185">Reference proteome</keyword>
<keyword evidence="5" id="KW-0862">Zinc</keyword>
<feature type="binding site" evidence="5">
    <location>
        <position position="240"/>
    </location>
    <ligand>
        <name>Zn(2+)</name>
        <dbReference type="ChEBI" id="CHEBI:29105"/>
    </ligand>
</feature>
<feature type="binding site" evidence="5">
    <location>
        <position position="236"/>
    </location>
    <ligand>
        <name>Zn(2+)</name>
        <dbReference type="ChEBI" id="CHEBI:29105"/>
    </ligand>
</feature>
<dbReference type="PANTHER" id="PTHR20855">
    <property type="entry name" value="ADIPOR/PROGESTIN RECEPTOR-RELATED"/>
    <property type="match status" value="1"/>
</dbReference>
<evidence type="ECO:0000256" key="4">
    <source>
        <dbReference type="ARBA" id="ARBA00023136"/>
    </source>
</evidence>
<feature type="transmembrane region" description="Helical" evidence="6">
    <location>
        <begin position="35"/>
        <end position="56"/>
    </location>
</feature>
<keyword evidence="4 6" id="KW-0472">Membrane</keyword>
<evidence type="ECO:0000256" key="6">
    <source>
        <dbReference type="SAM" id="Phobius"/>
    </source>
</evidence>
<dbReference type="GO" id="GO:0006882">
    <property type="term" value="P:intracellular zinc ion homeostasis"/>
    <property type="evidence" value="ECO:0007669"/>
    <property type="project" value="TreeGrafter"/>
</dbReference>
<evidence type="ECO:0000256" key="2">
    <source>
        <dbReference type="ARBA" id="ARBA00022692"/>
    </source>
</evidence>
<evidence type="ECO:0000256" key="5">
    <source>
        <dbReference type="PIRSR" id="PIRSR604254-1"/>
    </source>
</evidence>
<evidence type="ECO:0000313" key="7">
    <source>
        <dbReference type="EMBL" id="OJJ96373.1"/>
    </source>
</evidence>
<name>A0A1L9WJN2_ASPA1</name>
<dbReference type="GO" id="GO:0046872">
    <property type="term" value="F:metal ion binding"/>
    <property type="evidence" value="ECO:0007669"/>
    <property type="project" value="UniProtKB-KW"/>
</dbReference>
<dbReference type="RefSeq" id="XP_020052713.1">
    <property type="nucleotide sequence ID" value="XM_020200079.1"/>
</dbReference>
<dbReference type="STRING" id="690307.A0A1L9WJN2"/>
<dbReference type="VEuPathDB" id="FungiDB:ASPACDRAFT_34852"/>
<feature type="transmembrane region" description="Helical" evidence="6">
    <location>
        <begin position="68"/>
        <end position="87"/>
    </location>
</feature>
<dbReference type="InterPro" id="IPR004254">
    <property type="entry name" value="AdipoR/HlyIII-related"/>
</dbReference>
<dbReference type="GO" id="GO:0038023">
    <property type="term" value="F:signaling receptor activity"/>
    <property type="evidence" value="ECO:0007669"/>
    <property type="project" value="TreeGrafter"/>
</dbReference>
<proteinExistence type="predicted"/>
<evidence type="ECO:0000256" key="1">
    <source>
        <dbReference type="ARBA" id="ARBA00004141"/>
    </source>
</evidence>
<accession>A0A1L9WJN2</accession>
<gene>
    <name evidence="7" type="ORF">ASPACDRAFT_34852</name>
</gene>
<sequence>MQWDPYIKHGYRAQLNSFRRCFWSLFHLHNESVNTWSHILPGVYFLVILLAIDYWIAPLPFEVPLSDILAVQTYVAGTAGCLVFSATFHATNAHSPEVARAFLKLDYFGIVLTISTTCISVAYFALHGSPLYQSIYILFTLFCAAMVFSVLLDAGMDGARAGPWRATVFILLAASGFAPIFRVVFWAGEEPCGWSRIPGESLIVTCSSYALGTIVYITRFPEAYWPSRFDLVGASHQIFHVLVAFGQIVHLFGLREMLRRIHS</sequence>
<feature type="transmembrane region" description="Helical" evidence="6">
    <location>
        <begin position="164"/>
        <end position="185"/>
    </location>
</feature>
<protein>
    <submittedName>
        <fullName evidence="7">Uncharacterized protein</fullName>
    </submittedName>
</protein>
<keyword evidence="5" id="KW-0479">Metal-binding</keyword>
<keyword evidence="2 6" id="KW-0812">Transmembrane</keyword>
<keyword evidence="3 6" id="KW-1133">Transmembrane helix</keyword>
<feature type="transmembrane region" description="Helical" evidence="6">
    <location>
        <begin position="107"/>
        <end position="126"/>
    </location>
</feature>
<evidence type="ECO:0000256" key="3">
    <source>
        <dbReference type="ARBA" id="ARBA00022989"/>
    </source>
</evidence>
<dbReference type="EMBL" id="KV878986">
    <property type="protein sequence ID" value="OJJ96373.1"/>
    <property type="molecule type" value="Genomic_DNA"/>
</dbReference>